<feature type="transmembrane region" description="Helical" evidence="7">
    <location>
        <begin position="92"/>
        <end position="114"/>
    </location>
</feature>
<dbReference type="PANTHER" id="PTHR23513">
    <property type="entry name" value="INTEGRAL MEMBRANE EFFLUX PROTEIN-RELATED"/>
    <property type="match status" value="1"/>
</dbReference>
<dbReference type="SUPFAM" id="SSF103473">
    <property type="entry name" value="MFS general substrate transporter"/>
    <property type="match status" value="1"/>
</dbReference>
<evidence type="ECO:0000256" key="7">
    <source>
        <dbReference type="SAM" id="Phobius"/>
    </source>
</evidence>
<dbReference type="RefSeq" id="WP_271139576.1">
    <property type="nucleotide sequence ID" value="NZ_JAPYYP010000003.1"/>
</dbReference>
<dbReference type="AlphaFoldDB" id="A0A9X3Z2G7"/>
<dbReference type="Pfam" id="PF07690">
    <property type="entry name" value="MFS_1"/>
    <property type="match status" value="1"/>
</dbReference>
<evidence type="ECO:0000256" key="1">
    <source>
        <dbReference type="ARBA" id="ARBA00004651"/>
    </source>
</evidence>
<dbReference type="GO" id="GO:0005886">
    <property type="term" value="C:plasma membrane"/>
    <property type="evidence" value="ECO:0007669"/>
    <property type="project" value="UniProtKB-SubCell"/>
</dbReference>
<dbReference type="Gene3D" id="1.20.1250.20">
    <property type="entry name" value="MFS general substrate transporter like domains"/>
    <property type="match status" value="1"/>
</dbReference>
<name>A0A9X3Z2G7_9BACL</name>
<organism evidence="9 10">
    <name type="scientific">Brevibacillus thermoruber</name>
    <dbReference type="NCBI Taxonomy" id="33942"/>
    <lineage>
        <taxon>Bacteria</taxon>
        <taxon>Bacillati</taxon>
        <taxon>Bacillota</taxon>
        <taxon>Bacilli</taxon>
        <taxon>Bacillales</taxon>
        <taxon>Paenibacillaceae</taxon>
        <taxon>Brevibacillus</taxon>
    </lineage>
</organism>
<dbReference type="Proteomes" id="UP001151071">
    <property type="component" value="Unassembled WGS sequence"/>
</dbReference>
<evidence type="ECO:0000256" key="6">
    <source>
        <dbReference type="ARBA" id="ARBA00023136"/>
    </source>
</evidence>
<keyword evidence="6 7" id="KW-0472">Membrane</keyword>
<evidence type="ECO:0000256" key="2">
    <source>
        <dbReference type="ARBA" id="ARBA00022448"/>
    </source>
</evidence>
<keyword evidence="2" id="KW-0813">Transport</keyword>
<keyword evidence="5 7" id="KW-1133">Transmembrane helix</keyword>
<dbReference type="InterPro" id="IPR011701">
    <property type="entry name" value="MFS"/>
</dbReference>
<evidence type="ECO:0000313" key="9">
    <source>
        <dbReference type="EMBL" id="MDA5107614.1"/>
    </source>
</evidence>
<dbReference type="EMBL" id="JAPYYP010000003">
    <property type="protein sequence ID" value="MDA5107614.1"/>
    <property type="molecule type" value="Genomic_DNA"/>
</dbReference>
<keyword evidence="4 7" id="KW-0812">Transmembrane</keyword>
<feature type="transmembrane region" description="Helical" evidence="7">
    <location>
        <begin position="178"/>
        <end position="197"/>
    </location>
</feature>
<evidence type="ECO:0000256" key="4">
    <source>
        <dbReference type="ARBA" id="ARBA00022692"/>
    </source>
</evidence>
<reference evidence="9" key="1">
    <citation type="submission" date="2022-12" db="EMBL/GenBank/DDBJ databases">
        <title>Draft genome sequence of the thermophilic strain Brevibacillus thermoruber HT42, isolated from Los Humeros, Puebla, Mexico, with biotechnological potential.</title>
        <authorList>
            <person name="Lara Sanchez J."/>
            <person name="Solis Palacios R."/>
            <person name="Bustos Baena A.S."/>
            <person name="Ruz Baez A.E."/>
            <person name="Espinosa Luna G."/>
            <person name="Oliart Ros R.M."/>
        </authorList>
    </citation>
    <scope>NUCLEOTIDE SEQUENCE</scope>
    <source>
        <strain evidence="9">HT42</strain>
    </source>
</reference>
<dbReference type="InterPro" id="IPR020846">
    <property type="entry name" value="MFS_dom"/>
</dbReference>
<keyword evidence="10" id="KW-1185">Reference proteome</keyword>
<dbReference type="PANTHER" id="PTHR23513:SF6">
    <property type="entry name" value="MAJOR FACILITATOR SUPERFAMILY ASSOCIATED DOMAIN-CONTAINING PROTEIN"/>
    <property type="match status" value="1"/>
</dbReference>
<keyword evidence="3" id="KW-1003">Cell membrane</keyword>
<feature type="transmembrane region" description="Helical" evidence="7">
    <location>
        <begin position="50"/>
        <end position="71"/>
    </location>
</feature>
<dbReference type="GO" id="GO:0022857">
    <property type="term" value="F:transmembrane transporter activity"/>
    <property type="evidence" value="ECO:0007669"/>
    <property type="project" value="InterPro"/>
</dbReference>
<evidence type="ECO:0000256" key="5">
    <source>
        <dbReference type="ARBA" id="ARBA00022989"/>
    </source>
</evidence>
<dbReference type="PROSITE" id="PS50850">
    <property type="entry name" value="MFS"/>
    <property type="match status" value="1"/>
</dbReference>
<proteinExistence type="predicted"/>
<feature type="transmembrane region" description="Helical" evidence="7">
    <location>
        <begin position="20"/>
        <end position="44"/>
    </location>
</feature>
<comment type="subcellular location">
    <subcellularLocation>
        <location evidence="1">Cell membrane</location>
        <topology evidence="1">Multi-pass membrane protein</topology>
    </subcellularLocation>
</comment>
<dbReference type="InterPro" id="IPR036259">
    <property type="entry name" value="MFS_trans_sf"/>
</dbReference>
<gene>
    <name evidence="9" type="ORF">O3V59_04510</name>
</gene>
<dbReference type="CDD" id="cd06173">
    <property type="entry name" value="MFS_MefA_like"/>
    <property type="match status" value="1"/>
</dbReference>
<protein>
    <submittedName>
        <fullName evidence="9">MFS transporter</fullName>
    </submittedName>
</protein>
<feature type="domain" description="Major facilitator superfamily (MFS) profile" evidence="8">
    <location>
        <begin position="17"/>
        <end position="226"/>
    </location>
</feature>
<evidence type="ECO:0000259" key="8">
    <source>
        <dbReference type="PROSITE" id="PS50850"/>
    </source>
</evidence>
<sequence length="226" mass="24915">MVSPAETVKTESHWKPQFSLLLFGLLLSKLGTGIYMLSLPWLAYDLTGSSLILGSVFAVEMLPYILLMPFGGVLIDKMSRKKIMIVSDVLRCIVLLSVPVLFGVGLLEVGYIYLLSFSMSVLSFMVEVSLMAIVPTMVPFDHLTRANSHIQMIENISTLAGPLLAAFLLGAYGTYMTLALNAFAFLVMAFCVLFINIQENKQQVQLQSLIQDAKEYGIYGEAKHCG</sequence>
<evidence type="ECO:0000256" key="3">
    <source>
        <dbReference type="ARBA" id="ARBA00022475"/>
    </source>
</evidence>
<comment type="caution">
    <text evidence="9">The sequence shown here is derived from an EMBL/GenBank/DDBJ whole genome shotgun (WGS) entry which is preliminary data.</text>
</comment>
<evidence type="ECO:0000313" key="10">
    <source>
        <dbReference type="Proteomes" id="UP001151071"/>
    </source>
</evidence>
<accession>A0A9X3Z2G7</accession>